<dbReference type="Gene3D" id="1.20.120.520">
    <property type="entry name" value="nmb1532 protein domain like"/>
    <property type="match status" value="1"/>
</dbReference>
<name>A0ABS6JTE0_9BACI</name>
<dbReference type="EMBL" id="JAHQCR010000045">
    <property type="protein sequence ID" value="MBU9721832.1"/>
    <property type="molecule type" value="Genomic_DNA"/>
</dbReference>
<evidence type="ECO:0000313" key="3">
    <source>
        <dbReference type="Proteomes" id="UP000790580"/>
    </source>
</evidence>
<dbReference type="PANTHER" id="PTHR39966:SF1">
    <property type="entry name" value="HEMERYTHRIN-LIKE DOMAIN-CONTAINING PROTEIN"/>
    <property type="match status" value="1"/>
</dbReference>
<accession>A0ABS6JTE0</accession>
<dbReference type="Pfam" id="PF01814">
    <property type="entry name" value="Hemerythrin"/>
    <property type="match status" value="1"/>
</dbReference>
<organism evidence="2 3">
    <name type="scientific">Evansella alkalicola</name>
    <dbReference type="NCBI Taxonomy" id="745819"/>
    <lineage>
        <taxon>Bacteria</taxon>
        <taxon>Bacillati</taxon>
        <taxon>Bacillota</taxon>
        <taxon>Bacilli</taxon>
        <taxon>Bacillales</taxon>
        <taxon>Bacillaceae</taxon>
        <taxon>Evansella</taxon>
    </lineage>
</organism>
<reference evidence="2 3" key="1">
    <citation type="submission" date="2021-06" db="EMBL/GenBank/DDBJ databases">
        <title>Bacillus sp. RD4P76, an endophyte from a halophyte.</title>
        <authorList>
            <person name="Sun J.-Q."/>
        </authorList>
    </citation>
    <scope>NUCLEOTIDE SEQUENCE [LARGE SCALE GENOMIC DNA]</scope>
    <source>
        <strain evidence="2 3">JCM 17098</strain>
    </source>
</reference>
<dbReference type="PANTHER" id="PTHR39966">
    <property type="entry name" value="BLL2471 PROTEIN-RELATED"/>
    <property type="match status" value="1"/>
</dbReference>
<dbReference type="Proteomes" id="UP000790580">
    <property type="component" value="Unassembled WGS sequence"/>
</dbReference>
<sequence>MESYQGCLTSGFQKPDIYCDALQLLLDEHEPLRNDLDRLYQTASLLAYDPKRLDRMEIAEKLNLQFNSFIKVLQPHSNKEEMYLFQMISKHLGDDGGPIAVMQEEHNHVTRHITLFLQKYSEFTGEEESVRELAYYVSVLFHTLTDHFLKEEEILFPLAENMLTNEEKQFLLQSFGKVKAG</sequence>
<evidence type="ECO:0000259" key="1">
    <source>
        <dbReference type="Pfam" id="PF01814"/>
    </source>
</evidence>
<dbReference type="RefSeq" id="WP_176371422.1">
    <property type="nucleotide sequence ID" value="NZ_JAHQCR010000045.1"/>
</dbReference>
<keyword evidence="3" id="KW-1185">Reference proteome</keyword>
<dbReference type="InterPro" id="IPR012312">
    <property type="entry name" value="Hemerythrin-like"/>
</dbReference>
<proteinExistence type="predicted"/>
<evidence type="ECO:0000313" key="2">
    <source>
        <dbReference type="EMBL" id="MBU9721832.1"/>
    </source>
</evidence>
<feature type="domain" description="Hemerythrin-like" evidence="1">
    <location>
        <begin position="21"/>
        <end position="159"/>
    </location>
</feature>
<comment type="caution">
    <text evidence="2">The sequence shown here is derived from an EMBL/GenBank/DDBJ whole genome shotgun (WGS) entry which is preliminary data.</text>
</comment>
<gene>
    <name evidence="2" type="ORF">KS407_10345</name>
</gene>
<protein>
    <submittedName>
        <fullName evidence="2">Hemerythrin domain-containing protein</fullName>
    </submittedName>
</protein>